<feature type="binding site" evidence="7 10">
    <location>
        <position position="368"/>
    </location>
    <ligand>
        <name>Mg(2+)</name>
        <dbReference type="ChEBI" id="CHEBI:18420"/>
    </ligand>
</feature>
<evidence type="ECO:0000256" key="9">
    <source>
        <dbReference type="PIRSR" id="PIRSR000485-1"/>
    </source>
</evidence>
<feature type="binding site" evidence="7 10">
    <location>
        <position position="306"/>
    </location>
    <ligand>
        <name>Mg(2+)</name>
        <dbReference type="ChEBI" id="CHEBI:18420"/>
    </ligand>
</feature>
<keyword evidence="7 11" id="KW-0408">Iron</keyword>
<evidence type="ECO:0000256" key="5">
    <source>
        <dbReference type="ARBA" id="ARBA00022755"/>
    </source>
</evidence>
<dbReference type="RefSeq" id="WP_134217979.1">
    <property type="nucleotide sequence ID" value="NZ_QFGA01000003.1"/>
</dbReference>
<comment type="cofactor">
    <cofactor evidence="7 11">
        <name>[4Fe-4S] cluster</name>
        <dbReference type="ChEBI" id="CHEBI:49883"/>
    </cofactor>
    <text evidence="7 11">Binds 1 [4Fe-4S] cluster per subunit.</text>
</comment>
<feature type="binding site" evidence="7 11">
    <location>
        <position position="458"/>
    </location>
    <ligand>
        <name>[4Fe-4S] cluster</name>
        <dbReference type="ChEBI" id="CHEBI:49883"/>
    </ligand>
</feature>
<proteinExistence type="inferred from homology"/>
<sequence length="485" mass="53329">MAGDFGNGYDEVLPVVDKPREECGIFGIYGPGFDVARLTYYGLYALQHRGQESAGIAVGNGSKIRLAKGMGLVSDVFNDEKLGSFQGHLAIGHVRYSTTGSNNPANAQPLVFNYSRGMIGLSHNGNISNIAELRRQLSSTGSVFQSTTDSEVIVNLIARYSQNSLVEAIVKSMIDLKGAYSLLVLTENKLIGIRDPFGFRPLCLGRKGDAYILASESCALDTIGAEFVRDLEPGEIVVIDEDGLQSLQSLQVPRRKAHCIFEYIYFARPDSRIDGFNVNRVRYEMGRQLAREYPVEADLVIPVPDSGTIAARGFAWESGIPFEEGLMKNRYVGRTFIQPTQDIRELGVRLKLNPVRHILQGKRVVLIDDSIVRGTTSGKIVSMVRECGAREVHFCLSSPPTKLPCYYGIDTSLSELIAAHKTVEEIREYISADGLHYLSQEGLLGIFGEARGNFCTACFSGDYPTYVPDPNLQGKLVFEEEHGCG</sequence>
<dbReference type="AlphaFoldDB" id="A0A4Y7R7M7"/>
<keyword evidence="7 10" id="KW-0479">Metal-binding</keyword>
<dbReference type="InterPro" id="IPR029055">
    <property type="entry name" value="Ntn_hydrolases_N"/>
</dbReference>
<protein>
    <recommendedName>
        <fullName evidence="7">Amidophosphoribosyltransferase</fullName>
        <shortName evidence="7">ATase</shortName>
        <ecNumber evidence="7">2.4.2.14</ecNumber>
    </recommendedName>
    <alternativeName>
        <fullName evidence="7">Glutamine phosphoribosylpyrophosphate amidotransferase</fullName>
        <shortName evidence="7">GPATase</shortName>
    </alternativeName>
</protein>
<dbReference type="PROSITE" id="PS51278">
    <property type="entry name" value="GATASE_TYPE_2"/>
    <property type="match status" value="1"/>
</dbReference>
<dbReference type="PANTHER" id="PTHR11907">
    <property type="entry name" value="AMIDOPHOSPHORIBOSYLTRANSFERASE"/>
    <property type="match status" value="1"/>
</dbReference>
<feature type="binding site" evidence="7 11">
    <location>
        <position position="405"/>
    </location>
    <ligand>
        <name>[4Fe-4S] cluster</name>
        <dbReference type="ChEBI" id="CHEBI:49883"/>
    </ligand>
</feature>
<evidence type="ECO:0000256" key="2">
    <source>
        <dbReference type="ARBA" id="ARBA00010138"/>
    </source>
</evidence>
<dbReference type="UniPathway" id="UPA00074">
    <property type="reaction ID" value="UER00124"/>
</dbReference>
<dbReference type="GO" id="GO:0004044">
    <property type="term" value="F:amidophosphoribosyltransferase activity"/>
    <property type="evidence" value="ECO:0007669"/>
    <property type="project" value="UniProtKB-UniRule"/>
</dbReference>
<feature type="binding site" evidence="7 11">
    <location>
        <position position="455"/>
    </location>
    <ligand>
        <name>[4Fe-4S] cluster</name>
        <dbReference type="ChEBI" id="CHEBI:49883"/>
    </ligand>
</feature>
<comment type="caution">
    <text evidence="13">The sequence shown here is derived from an EMBL/GenBank/DDBJ whole genome shotgun (WGS) entry which is preliminary data.</text>
</comment>
<dbReference type="Gene3D" id="3.60.20.10">
    <property type="entry name" value="Glutamine Phosphoribosylpyrophosphate, subunit 1, domain 1"/>
    <property type="match status" value="1"/>
</dbReference>
<dbReference type="SUPFAM" id="SSF53271">
    <property type="entry name" value="PRTase-like"/>
    <property type="match status" value="1"/>
</dbReference>
<keyword evidence="5 7" id="KW-0658">Purine biosynthesis</keyword>
<keyword evidence="6 7" id="KW-0315">Glutamine amidotransferase</keyword>
<name>A0A4Y7R7M7_9FIRM</name>
<dbReference type="InterPro" id="IPR017932">
    <property type="entry name" value="GATase_2_dom"/>
</dbReference>
<dbReference type="InterPro" id="IPR000836">
    <property type="entry name" value="PRTase_dom"/>
</dbReference>
<evidence type="ECO:0000256" key="3">
    <source>
        <dbReference type="ARBA" id="ARBA00022676"/>
    </source>
</evidence>
<dbReference type="CDD" id="cd06223">
    <property type="entry name" value="PRTases_typeI"/>
    <property type="match status" value="1"/>
</dbReference>
<feature type="binding site" evidence="7 10">
    <location>
        <position position="369"/>
    </location>
    <ligand>
        <name>Mg(2+)</name>
        <dbReference type="ChEBI" id="CHEBI:18420"/>
    </ligand>
</feature>
<evidence type="ECO:0000313" key="14">
    <source>
        <dbReference type="Proteomes" id="UP000298324"/>
    </source>
</evidence>
<dbReference type="HAMAP" id="MF_01931">
    <property type="entry name" value="PurF"/>
    <property type="match status" value="1"/>
</dbReference>
<accession>A0A4Y7R7M7</accession>
<dbReference type="GO" id="GO:0009113">
    <property type="term" value="P:purine nucleobase biosynthetic process"/>
    <property type="evidence" value="ECO:0007669"/>
    <property type="project" value="UniProtKB-UniRule"/>
</dbReference>
<reference evidence="13 14" key="1">
    <citation type="journal article" date="2018" name="Environ. Microbiol.">
        <title>Novel energy conservation strategies and behaviour of Pelotomaculum schinkii driving syntrophic propionate catabolism.</title>
        <authorList>
            <person name="Hidalgo-Ahumada C.A.P."/>
            <person name="Nobu M.K."/>
            <person name="Narihiro T."/>
            <person name="Tamaki H."/>
            <person name="Liu W.T."/>
            <person name="Kamagata Y."/>
            <person name="Stams A.J.M."/>
            <person name="Imachi H."/>
            <person name="Sousa D.Z."/>
        </authorList>
    </citation>
    <scope>NUCLEOTIDE SEQUENCE [LARGE SCALE GENOMIC DNA]</scope>
    <source>
        <strain evidence="13 14">HH</strain>
    </source>
</reference>
<keyword evidence="4 7" id="KW-0808">Transferase</keyword>
<keyword evidence="7 11" id="KW-0411">Iron-sulfur</keyword>
<keyword evidence="7" id="KW-0004">4Fe-4S</keyword>
<dbReference type="NCBIfam" id="TIGR01134">
    <property type="entry name" value="purF"/>
    <property type="match status" value="1"/>
</dbReference>
<gene>
    <name evidence="7 13" type="primary">purF</name>
    <name evidence="13" type="ORF">Psch_03403</name>
</gene>
<dbReference type="EC" id="2.4.2.14" evidence="7"/>
<dbReference type="InterPro" id="IPR029057">
    <property type="entry name" value="PRTase-like"/>
</dbReference>
<dbReference type="PIRSF" id="PIRSF000485">
    <property type="entry name" value="Amd_phspho_trans"/>
    <property type="match status" value="1"/>
</dbReference>
<evidence type="ECO:0000256" key="8">
    <source>
        <dbReference type="PIRNR" id="PIRNR000485"/>
    </source>
</evidence>
<dbReference type="Pfam" id="PF13522">
    <property type="entry name" value="GATase_6"/>
    <property type="match status" value="1"/>
</dbReference>
<keyword evidence="3 7" id="KW-0328">Glycosyltransferase</keyword>
<evidence type="ECO:0000256" key="11">
    <source>
        <dbReference type="PIRSR" id="PIRSR000485-3"/>
    </source>
</evidence>
<dbReference type="Gene3D" id="3.40.50.2020">
    <property type="match status" value="1"/>
</dbReference>
<feature type="binding site" evidence="7 11">
    <location>
        <position position="259"/>
    </location>
    <ligand>
        <name>[4Fe-4S] cluster</name>
        <dbReference type="ChEBI" id="CHEBI:49883"/>
    </ligand>
</feature>
<evidence type="ECO:0000256" key="1">
    <source>
        <dbReference type="ARBA" id="ARBA00005209"/>
    </source>
</evidence>
<comment type="catalytic activity">
    <reaction evidence="7 8">
        <text>5-phospho-beta-D-ribosylamine + L-glutamate + diphosphate = 5-phospho-alpha-D-ribose 1-diphosphate + L-glutamine + H2O</text>
        <dbReference type="Rhea" id="RHEA:14905"/>
        <dbReference type="ChEBI" id="CHEBI:15377"/>
        <dbReference type="ChEBI" id="CHEBI:29985"/>
        <dbReference type="ChEBI" id="CHEBI:33019"/>
        <dbReference type="ChEBI" id="CHEBI:58017"/>
        <dbReference type="ChEBI" id="CHEBI:58359"/>
        <dbReference type="ChEBI" id="CHEBI:58681"/>
        <dbReference type="EC" id="2.4.2.14"/>
    </reaction>
</comment>
<comment type="function">
    <text evidence="7">Catalyzes the formation of phosphoribosylamine from phosphoribosylpyrophosphate (PRPP) and glutamine.</text>
</comment>
<feature type="domain" description="Glutamine amidotransferase type-2" evidence="12">
    <location>
        <begin position="23"/>
        <end position="242"/>
    </location>
</feature>
<dbReference type="SUPFAM" id="SSF56235">
    <property type="entry name" value="N-terminal nucleophile aminohydrolases (Ntn hydrolases)"/>
    <property type="match status" value="1"/>
</dbReference>
<evidence type="ECO:0000256" key="7">
    <source>
        <dbReference type="HAMAP-Rule" id="MF_01931"/>
    </source>
</evidence>
<dbReference type="GO" id="GO:0006189">
    <property type="term" value="P:'de novo' IMP biosynthetic process"/>
    <property type="evidence" value="ECO:0007669"/>
    <property type="project" value="UniProtKB-UniRule"/>
</dbReference>
<dbReference type="Proteomes" id="UP000298324">
    <property type="component" value="Unassembled WGS sequence"/>
</dbReference>
<keyword evidence="14" id="KW-1185">Reference proteome</keyword>
<keyword evidence="7 10" id="KW-0460">Magnesium</keyword>
<dbReference type="GO" id="GO:0051539">
    <property type="term" value="F:4 iron, 4 sulfur cluster binding"/>
    <property type="evidence" value="ECO:0007669"/>
    <property type="project" value="UniProtKB-KW"/>
</dbReference>
<evidence type="ECO:0000256" key="4">
    <source>
        <dbReference type="ARBA" id="ARBA00022679"/>
    </source>
</evidence>
<comment type="similarity">
    <text evidence="2 7 8">In the C-terminal section; belongs to the purine/pyrimidine phosphoribosyltransferase family.</text>
</comment>
<feature type="active site" description="Nucleophile" evidence="7 9">
    <location>
        <position position="23"/>
    </location>
</feature>
<dbReference type="InterPro" id="IPR005854">
    <property type="entry name" value="PurF"/>
</dbReference>
<evidence type="ECO:0000313" key="13">
    <source>
        <dbReference type="EMBL" id="TEB04641.1"/>
    </source>
</evidence>
<evidence type="ECO:0000256" key="6">
    <source>
        <dbReference type="ARBA" id="ARBA00022962"/>
    </source>
</evidence>
<evidence type="ECO:0000256" key="10">
    <source>
        <dbReference type="PIRSR" id="PIRSR000485-2"/>
    </source>
</evidence>
<dbReference type="InterPro" id="IPR035584">
    <property type="entry name" value="PurF_N"/>
</dbReference>
<comment type="cofactor">
    <cofactor evidence="7 10">
        <name>Mg(2+)</name>
        <dbReference type="ChEBI" id="CHEBI:18420"/>
    </cofactor>
    <text evidence="7 10">Binds 1 Mg(2+) ion per subunit.</text>
</comment>
<evidence type="ECO:0000259" key="12">
    <source>
        <dbReference type="PROSITE" id="PS51278"/>
    </source>
</evidence>
<organism evidence="13 14">
    <name type="scientific">Pelotomaculum schinkii</name>
    <dbReference type="NCBI Taxonomy" id="78350"/>
    <lineage>
        <taxon>Bacteria</taxon>
        <taxon>Bacillati</taxon>
        <taxon>Bacillota</taxon>
        <taxon>Clostridia</taxon>
        <taxon>Eubacteriales</taxon>
        <taxon>Desulfotomaculaceae</taxon>
        <taxon>Pelotomaculum</taxon>
    </lineage>
</organism>
<dbReference type="EMBL" id="QFGA01000003">
    <property type="protein sequence ID" value="TEB04641.1"/>
    <property type="molecule type" value="Genomic_DNA"/>
</dbReference>
<dbReference type="CDD" id="cd00715">
    <property type="entry name" value="GPATase_N"/>
    <property type="match status" value="1"/>
</dbReference>
<comment type="pathway">
    <text evidence="1 7 8">Purine metabolism; IMP biosynthesis via de novo pathway; N(1)-(5-phospho-D-ribosyl)glycinamide from 5-phospho-alpha-D-ribose 1-diphosphate: step 1/2.</text>
</comment>
<dbReference type="GO" id="GO:0000287">
    <property type="term" value="F:magnesium ion binding"/>
    <property type="evidence" value="ECO:0007669"/>
    <property type="project" value="UniProtKB-UniRule"/>
</dbReference>